<keyword evidence="5 7" id="KW-1133">Transmembrane helix</keyword>
<reference evidence="9 10" key="1">
    <citation type="submission" date="2016-10" db="EMBL/GenBank/DDBJ databases">
        <authorList>
            <person name="de Groot N.N."/>
        </authorList>
    </citation>
    <scope>NUCLEOTIDE SEQUENCE [LARGE SCALE GENOMIC DNA]</scope>
    <source>
        <strain evidence="9 10">D31d</strain>
    </source>
</reference>
<feature type="transmembrane region" description="Helical" evidence="7">
    <location>
        <begin position="78"/>
        <end position="97"/>
    </location>
</feature>
<feature type="transmembrane region" description="Helical" evidence="7">
    <location>
        <begin position="37"/>
        <end position="57"/>
    </location>
</feature>
<feature type="transmembrane region" description="Helical" evidence="7">
    <location>
        <begin position="145"/>
        <end position="165"/>
    </location>
</feature>
<feature type="transmembrane region" description="Helical" evidence="7">
    <location>
        <begin position="171"/>
        <end position="191"/>
    </location>
</feature>
<evidence type="ECO:0000256" key="4">
    <source>
        <dbReference type="ARBA" id="ARBA00022692"/>
    </source>
</evidence>
<evidence type="ECO:0000313" key="9">
    <source>
        <dbReference type="EMBL" id="SEA72968.1"/>
    </source>
</evidence>
<evidence type="ECO:0000256" key="2">
    <source>
        <dbReference type="ARBA" id="ARBA00007400"/>
    </source>
</evidence>
<comment type="similarity">
    <text evidence="2">Belongs to the acyltransferase 3 family.</text>
</comment>
<evidence type="ECO:0000259" key="8">
    <source>
        <dbReference type="Pfam" id="PF01757"/>
    </source>
</evidence>
<evidence type="ECO:0000256" key="3">
    <source>
        <dbReference type="ARBA" id="ARBA00022475"/>
    </source>
</evidence>
<keyword evidence="4 7" id="KW-0812">Transmembrane</keyword>
<feature type="transmembrane region" description="Helical" evidence="7">
    <location>
        <begin position="7"/>
        <end position="25"/>
    </location>
</feature>
<dbReference type="OrthoDB" id="9810469at2"/>
<keyword evidence="9" id="KW-0808">Transferase</keyword>
<proteinExistence type="inferred from homology"/>
<feature type="transmembrane region" description="Helical" evidence="7">
    <location>
        <begin position="269"/>
        <end position="285"/>
    </location>
</feature>
<keyword evidence="3" id="KW-1003">Cell membrane</keyword>
<dbReference type="InterPro" id="IPR002656">
    <property type="entry name" value="Acyl_transf_3_dom"/>
</dbReference>
<protein>
    <submittedName>
        <fullName evidence="9">Surface polysaccharide O-acyltransferase, integral membrane enzyme</fullName>
    </submittedName>
</protein>
<organism evidence="9 10">
    <name type="scientific">Xylanibacter ruminicola</name>
    <name type="common">Prevotella ruminicola</name>
    <dbReference type="NCBI Taxonomy" id="839"/>
    <lineage>
        <taxon>Bacteria</taxon>
        <taxon>Pseudomonadati</taxon>
        <taxon>Bacteroidota</taxon>
        <taxon>Bacteroidia</taxon>
        <taxon>Bacteroidales</taxon>
        <taxon>Prevotellaceae</taxon>
        <taxon>Xylanibacter</taxon>
    </lineage>
</organism>
<dbReference type="GO" id="GO:0016413">
    <property type="term" value="F:O-acetyltransferase activity"/>
    <property type="evidence" value="ECO:0007669"/>
    <property type="project" value="TreeGrafter"/>
</dbReference>
<feature type="domain" description="Acyltransferase 3" evidence="8">
    <location>
        <begin position="6"/>
        <end position="319"/>
    </location>
</feature>
<keyword evidence="6 7" id="KW-0472">Membrane</keyword>
<dbReference type="PANTHER" id="PTHR40074:SF2">
    <property type="entry name" value="O-ACETYLTRANSFERASE WECH"/>
    <property type="match status" value="1"/>
</dbReference>
<keyword evidence="9" id="KW-0012">Acyltransferase</keyword>
<evidence type="ECO:0000256" key="5">
    <source>
        <dbReference type="ARBA" id="ARBA00022989"/>
    </source>
</evidence>
<feature type="transmembrane region" description="Helical" evidence="7">
    <location>
        <begin position="305"/>
        <end position="329"/>
    </location>
</feature>
<dbReference type="Proteomes" id="UP000182257">
    <property type="component" value="Unassembled WGS sequence"/>
</dbReference>
<dbReference type="RefSeq" id="WP_074761697.1">
    <property type="nucleotide sequence ID" value="NZ_FNRF01000004.1"/>
</dbReference>
<comment type="subcellular location">
    <subcellularLocation>
        <location evidence="1">Cell membrane</location>
        <topology evidence="1">Multi-pass membrane protein</topology>
    </subcellularLocation>
</comment>
<feature type="transmembrane region" description="Helical" evidence="7">
    <location>
        <begin position="229"/>
        <end position="248"/>
    </location>
</feature>
<feature type="transmembrane region" description="Helical" evidence="7">
    <location>
        <begin position="117"/>
        <end position="138"/>
    </location>
</feature>
<dbReference type="PANTHER" id="PTHR40074">
    <property type="entry name" value="O-ACETYLTRANSFERASE WECH"/>
    <property type="match status" value="1"/>
</dbReference>
<dbReference type="Pfam" id="PF01757">
    <property type="entry name" value="Acyl_transf_3"/>
    <property type="match status" value="1"/>
</dbReference>
<dbReference type="AlphaFoldDB" id="A0A1H4DKA3"/>
<name>A0A1H4DKA3_XYLRU</name>
<gene>
    <name evidence="9" type="ORF">SAMN05216462_2366</name>
</gene>
<evidence type="ECO:0000256" key="1">
    <source>
        <dbReference type="ARBA" id="ARBA00004651"/>
    </source>
</evidence>
<evidence type="ECO:0000256" key="6">
    <source>
        <dbReference type="ARBA" id="ARBA00023136"/>
    </source>
</evidence>
<accession>A0A1H4DKA3</accession>
<feature type="transmembrane region" description="Helical" evidence="7">
    <location>
        <begin position="198"/>
        <end position="217"/>
    </location>
</feature>
<dbReference type="EMBL" id="FNRF01000004">
    <property type="protein sequence ID" value="SEA72968.1"/>
    <property type="molecule type" value="Genomic_DNA"/>
</dbReference>
<dbReference type="GO" id="GO:0009246">
    <property type="term" value="P:enterobacterial common antigen biosynthetic process"/>
    <property type="evidence" value="ECO:0007669"/>
    <property type="project" value="TreeGrafter"/>
</dbReference>
<sequence length="337" mass="38793">MVKRIVYLDIIRAVACCMIVLMHAPHASVPGYVQVPLYFLTAAGIGLFFMVSGALLLPVKMETGAFLKRRMGKIVGPLLFWTLFYIGVNLLMGEMTVHEIPLAVLSIPFSAQGHGVLWFMYTLAGLYLLSPIISAFLVKASRLEIRFYLLLWVVTLCLPLLSLILDVNSTTTGVLYYFTGYVGYFVLGYYLHKYKANIRPFILVVMIVIPLILLFIHRYYGFNGDFYDLFWYLSITVATLCIAWFTGVQKVTGYFQIHENRLLTEFSKACFGIYLMHIFVMRRFLWNIDFLTYGLGWVGQLLTSWLFTLIISFVLTWLISYLPFSDYIIGFTNRKKK</sequence>
<dbReference type="GO" id="GO:0005886">
    <property type="term" value="C:plasma membrane"/>
    <property type="evidence" value="ECO:0007669"/>
    <property type="project" value="UniProtKB-SubCell"/>
</dbReference>
<evidence type="ECO:0000256" key="7">
    <source>
        <dbReference type="SAM" id="Phobius"/>
    </source>
</evidence>
<evidence type="ECO:0000313" key="10">
    <source>
        <dbReference type="Proteomes" id="UP000182257"/>
    </source>
</evidence>